<evidence type="ECO:0000313" key="3">
    <source>
        <dbReference type="Proteomes" id="UP000593594"/>
    </source>
</evidence>
<evidence type="ECO:0000313" key="2">
    <source>
        <dbReference type="EMBL" id="QPC44949.1"/>
    </source>
</evidence>
<organism evidence="2 3">
    <name type="scientific">Kaustia mangrovi</name>
    <dbReference type="NCBI Taxonomy" id="2593653"/>
    <lineage>
        <taxon>Bacteria</taxon>
        <taxon>Pseudomonadati</taxon>
        <taxon>Pseudomonadota</taxon>
        <taxon>Alphaproteobacteria</taxon>
        <taxon>Hyphomicrobiales</taxon>
        <taxon>Parvibaculaceae</taxon>
        <taxon>Kaustia</taxon>
    </lineage>
</organism>
<feature type="region of interest" description="Disordered" evidence="1">
    <location>
        <begin position="76"/>
        <end position="102"/>
    </location>
</feature>
<dbReference type="AlphaFoldDB" id="A0A7S8C7R8"/>
<reference evidence="2 3" key="1">
    <citation type="submission" date="2020-06" db="EMBL/GenBank/DDBJ databases">
        <title>Genome sequence of 2 isolates from Red Sea Mangroves.</title>
        <authorList>
            <person name="Sefrji F."/>
            <person name="Michoud G."/>
            <person name="Merlino G."/>
            <person name="Daffonchio D."/>
        </authorList>
    </citation>
    <scope>NUCLEOTIDE SEQUENCE [LARGE SCALE GENOMIC DNA]</scope>
    <source>
        <strain evidence="2 3">R1DC25</strain>
    </source>
</reference>
<dbReference type="KEGG" id="kmn:HW532_20950"/>
<keyword evidence="3" id="KW-1185">Reference proteome</keyword>
<proteinExistence type="predicted"/>
<dbReference type="Proteomes" id="UP000593594">
    <property type="component" value="Chromosome"/>
</dbReference>
<sequence length="568" mass="63725">MTRDHGELSTLIAELLNRHGPSLTLQKVEQALKGSAPRAQIREAWRDYLGIPKRPYMEGRKSRLSGARASFVLTDEVGTGEDEAAPDEPEKPLAGGTLEAPDERRRTLPGRRFLFTAAQNNTFLHTPFWEALLHFAELNDAELHVSRFSYNKTGWGNQRITKDDDELWYDPKIKPYVLDEQVKVADGLIFCGELDILPTAVTPLGTLQNYTGPNSGIVPHTKVHMQSQATMKHEPAKFMYTTGACTLRNYIERKAGQVATFHHVFGALYVEIDEDGDWFARQLMADDNGVFYDIDTAYGPGWSAPASDMGYSLVTLGDIHIEKIDPYALGGAFGMMNAVKPRHVFVHDLIDFEPRNHHNLSDPYFRARQHFQGIDVVEHGMIAGARFLHGLNRAFPDAIINVIRSNHDQAFERWLQDPRGVEDPVNSRYWHEANYQKLRAIEAGNDLDVFVWAMSDAERKRGLDLSGVRFIAEDESVVIHDIEHGMHGHRGPNGARGNPKAFRQLGRKANTGHTHSAGIVDGVWTAGVLAKLDMDYNTGPSSWSHSSIITYPSGKRCIVTQRGNKWRA</sequence>
<evidence type="ECO:0000256" key="1">
    <source>
        <dbReference type="SAM" id="MobiDB-lite"/>
    </source>
</evidence>
<dbReference type="RefSeq" id="WP_213162322.1">
    <property type="nucleotide sequence ID" value="NZ_CP058214.1"/>
</dbReference>
<gene>
    <name evidence="2" type="ORF">HW532_20950</name>
</gene>
<feature type="compositionally biased region" description="Acidic residues" evidence="1">
    <location>
        <begin position="78"/>
        <end position="87"/>
    </location>
</feature>
<evidence type="ECO:0008006" key="4">
    <source>
        <dbReference type="Google" id="ProtNLM"/>
    </source>
</evidence>
<protein>
    <recommendedName>
        <fullName evidence="4">A1 protein</fullName>
    </recommendedName>
</protein>
<accession>A0A7S8C7R8</accession>
<dbReference type="EMBL" id="CP058214">
    <property type="protein sequence ID" value="QPC44949.1"/>
    <property type="molecule type" value="Genomic_DNA"/>
</dbReference>
<name>A0A7S8C7R8_9HYPH</name>